<dbReference type="GO" id="GO:0016787">
    <property type="term" value="F:hydrolase activity"/>
    <property type="evidence" value="ECO:0007669"/>
    <property type="project" value="UniProtKB-KW"/>
</dbReference>
<organism evidence="8 9">
    <name type="scientific">Candidatus Daviesbacteria bacterium GW2011_GWA2_42_7</name>
    <dbReference type="NCBI Taxonomy" id="1618425"/>
    <lineage>
        <taxon>Bacteria</taxon>
        <taxon>Candidatus Daviesiibacteriota</taxon>
    </lineage>
</organism>
<keyword evidence="3" id="KW-0540">Nuclease</keyword>
<evidence type="ECO:0000256" key="4">
    <source>
        <dbReference type="ARBA" id="ARBA00022759"/>
    </source>
</evidence>
<evidence type="ECO:0008006" key="10">
    <source>
        <dbReference type="Google" id="ProtNLM"/>
    </source>
</evidence>
<comment type="similarity">
    <text evidence="1">Belongs to the HicA mRNA interferase family.</text>
</comment>
<name>A0A0G1B708_9BACT</name>
<gene>
    <name evidence="8" type="ORF">UV41_C0067G0006</name>
</gene>
<evidence type="ECO:0000256" key="1">
    <source>
        <dbReference type="ARBA" id="ARBA00006620"/>
    </source>
</evidence>
<keyword evidence="5" id="KW-0378">Hydrolase</keyword>
<evidence type="ECO:0000256" key="5">
    <source>
        <dbReference type="ARBA" id="ARBA00022801"/>
    </source>
</evidence>
<dbReference type="InterPro" id="IPR038570">
    <property type="entry name" value="HicA_sf"/>
</dbReference>
<evidence type="ECO:0000256" key="6">
    <source>
        <dbReference type="ARBA" id="ARBA00022884"/>
    </source>
</evidence>
<dbReference type="AlphaFoldDB" id="A0A0G1B708"/>
<dbReference type="Gene3D" id="3.30.920.30">
    <property type="entry name" value="Hypothetical protein"/>
    <property type="match status" value="1"/>
</dbReference>
<dbReference type="GO" id="GO:0003729">
    <property type="term" value="F:mRNA binding"/>
    <property type="evidence" value="ECO:0007669"/>
    <property type="project" value="InterPro"/>
</dbReference>
<dbReference type="SUPFAM" id="SSF54786">
    <property type="entry name" value="YcfA/nrd intein domain"/>
    <property type="match status" value="1"/>
</dbReference>
<proteinExistence type="inferred from homology"/>
<evidence type="ECO:0000313" key="8">
    <source>
        <dbReference type="EMBL" id="KKS69009.1"/>
    </source>
</evidence>
<dbReference type="InterPro" id="IPR012933">
    <property type="entry name" value="HicA_mRNA_interferase"/>
</dbReference>
<dbReference type="GO" id="GO:0004519">
    <property type="term" value="F:endonuclease activity"/>
    <property type="evidence" value="ECO:0007669"/>
    <property type="project" value="UniProtKB-KW"/>
</dbReference>
<reference evidence="8 9" key="1">
    <citation type="journal article" date="2015" name="Nature">
        <title>rRNA introns, odd ribosomes, and small enigmatic genomes across a large radiation of phyla.</title>
        <authorList>
            <person name="Brown C.T."/>
            <person name="Hug L.A."/>
            <person name="Thomas B.C."/>
            <person name="Sharon I."/>
            <person name="Castelle C.J."/>
            <person name="Singh A."/>
            <person name="Wilkins M.J."/>
            <person name="Williams K.H."/>
            <person name="Banfield J.F."/>
        </authorList>
    </citation>
    <scope>NUCLEOTIDE SEQUENCE [LARGE SCALE GENOMIC DNA]</scope>
</reference>
<dbReference type="Pfam" id="PF07927">
    <property type="entry name" value="HicA_toxin"/>
    <property type="match status" value="1"/>
</dbReference>
<keyword evidence="7" id="KW-0346">Stress response</keyword>
<keyword evidence="2" id="KW-1277">Toxin-antitoxin system</keyword>
<comment type="caution">
    <text evidence="8">The sequence shown here is derived from an EMBL/GenBank/DDBJ whole genome shotgun (WGS) entry which is preliminary data.</text>
</comment>
<sequence>MPSITPINWKEFEKFLIYVGCKFERQKGDHRIYWRSDLKRPVILPTYKNLPVFIIRNNLRTLKISHEEYLEILKNI</sequence>
<evidence type="ECO:0000313" key="9">
    <source>
        <dbReference type="Proteomes" id="UP000034785"/>
    </source>
</evidence>
<keyword evidence="6" id="KW-0694">RNA-binding</keyword>
<dbReference type="EMBL" id="LCEJ01000067">
    <property type="protein sequence ID" value="KKS69009.1"/>
    <property type="molecule type" value="Genomic_DNA"/>
</dbReference>
<dbReference type="Proteomes" id="UP000034785">
    <property type="component" value="Unassembled WGS sequence"/>
</dbReference>
<accession>A0A0G1B708</accession>
<evidence type="ECO:0000256" key="7">
    <source>
        <dbReference type="ARBA" id="ARBA00023016"/>
    </source>
</evidence>
<keyword evidence="4" id="KW-0255">Endonuclease</keyword>
<evidence type="ECO:0000256" key="3">
    <source>
        <dbReference type="ARBA" id="ARBA00022722"/>
    </source>
</evidence>
<protein>
    <recommendedName>
        <fullName evidence="10">YcfA family protein</fullName>
    </recommendedName>
</protein>
<evidence type="ECO:0000256" key="2">
    <source>
        <dbReference type="ARBA" id="ARBA00022649"/>
    </source>
</evidence>